<name>A0A178IFU1_9BACT</name>
<dbReference type="AlphaFoldDB" id="A0A178IFU1"/>
<comment type="caution">
    <text evidence="2">The sequence shown here is derived from an EMBL/GenBank/DDBJ whole genome shotgun (WGS) entry which is preliminary data.</text>
</comment>
<evidence type="ECO:0000256" key="1">
    <source>
        <dbReference type="SAM" id="MobiDB-lite"/>
    </source>
</evidence>
<proteinExistence type="predicted"/>
<reference evidence="2 3" key="1">
    <citation type="submission" date="2016-01" db="EMBL/GenBank/DDBJ databases">
        <title>High potential of lignocellulose degradation of a new Verrucomicrobia species.</title>
        <authorList>
            <person name="Wang Y."/>
            <person name="Shi Y."/>
            <person name="Qiu Z."/>
            <person name="Liu S."/>
            <person name="Yang H."/>
        </authorList>
    </citation>
    <scope>NUCLEOTIDE SEQUENCE [LARGE SCALE GENOMIC DNA]</scope>
    <source>
        <strain evidence="2 3">TSB47</strain>
    </source>
</reference>
<keyword evidence="3" id="KW-1185">Reference proteome</keyword>
<evidence type="ECO:0000313" key="3">
    <source>
        <dbReference type="Proteomes" id="UP000078486"/>
    </source>
</evidence>
<evidence type="ECO:0000313" key="2">
    <source>
        <dbReference type="EMBL" id="OAM88027.1"/>
    </source>
</evidence>
<dbReference type="EMBL" id="LRRQ01000149">
    <property type="protein sequence ID" value="OAM88027.1"/>
    <property type="molecule type" value="Genomic_DNA"/>
</dbReference>
<feature type="region of interest" description="Disordered" evidence="1">
    <location>
        <begin position="1"/>
        <end position="22"/>
    </location>
</feature>
<accession>A0A178IFU1</accession>
<organism evidence="2 3">
    <name type="scientific">Termitidicoccus mucosus</name>
    <dbReference type="NCBI Taxonomy" id="1184151"/>
    <lineage>
        <taxon>Bacteria</taxon>
        <taxon>Pseudomonadati</taxon>
        <taxon>Verrucomicrobiota</taxon>
        <taxon>Opitutia</taxon>
        <taxon>Opitutales</taxon>
        <taxon>Opitutaceae</taxon>
        <taxon>Termitidicoccus</taxon>
    </lineage>
</organism>
<protein>
    <submittedName>
        <fullName evidence="2">Uncharacterized protein</fullName>
    </submittedName>
</protein>
<dbReference type="STRING" id="1184151.AW736_21185"/>
<gene>
    <name evidence="2" type="ORF">AW736_21185</name>
</gene>
<dbReference type="Proteomes" id="UP000078486">
    <property type="component" value="Unassembled WGS sequence"/>
</dbReference>
<sequence length="74" mass="8328">MQNRAQPFAESRSRGLDQIGAFTPSRGDAARSMMRNAGILLKDFLLARESCLFFRIGHSRQAPDRRTASDIVFL</sequence>